<protein>
    <submittedName>
        <fullName evidence="2">Uncharacterized protein</fullName>
    </submittedName>
</protein>
<proteinExistence type="predicted"/>
<reference evidence="2" key="1">
    <citation type="submission" date="2022-11" db="UniProtKB">
        <authorList>
            <consortium name="WormBaseParasite"/>
        </authorList>
    </citation>
    <scope>IDENTIFICATION</scope>
</reference>
<name>A0A915ID99_ROMCU</name>
<organism evidence="1 2">
    <name type="scientific">Romanomermis culicivorax</name>
    <name type="common">Nematode worm</name>
    <dbReference type="NCBI Taxonomy" id="13658"/>
    <lineage>
        <taxon>Eukaryota</taxon>
        <taxon>Metazoa</taxon>
        <taxon>Ecdysozoa</taxon>
        <taxon>Nematoda</taxon>
        <taxon>Enoplea</taxon>
        <taxon>Dorylaimia</taxon>
        <taxon>Mermithida</taxon>
        <taxon>Mermithoidea</taxon>
        <taxon>Mermithidae</taxon>
        <taxon>Romanomermis</taxon>
    </lineage>
</organism>
<evidence type="ECO:0000313" key="2">
    <source>
        <dbReference type="WBParaSite" id="nRc.2.0.1.t12160-RA"/>
    </source>
</evidence>
<keyword evidence="1" id="KW-1185">Reference proteome</keyword>
<dbReference type="WBParaSite" id="nRc.2.0.1.t12160-RA">
    <property type="protein sequence ID" value="nRc.2.0.1.t12160-RA"/>
    <property type="gene ID" value="nRc.2.0.1.g12160"/>
</dbReference>
<dbReference type="AlphaFoldDB" id="A0A915ID99"/>
<evidence type="ECO:0000313" key="1">
    <source>
        <dbReference type="Proteomes" id="UP000887565"/>
    </source>
</evidence>
<dbReference type="Proteomes" id="UP000887565">
    <property type="component" value="Unplaced"/>
</dbReference>
<accession>A0A915ID99</accession>
<sequence>MIWFFHQCDITDPKNVRMFGIKPCQVHPYFIFVIKRSKIHLSNNESATTVQSTNSSLQFGDNRRFLGMNQRNRRLSPMKS</sequence>